<keyword evidence="4" id="KW-1185">Reference proteome</keyword>
<name>A0A9P6KT68_9PLEO</name>
<feature type="compositionally biased region" description="Acidic residues" evidence="1">
    <location>
        <begin position="98"/>
        <end position="118"/>
    </location>
</feature>
<dbReference type="Gene3D" id="3.40.50.10190">
    <property type="entry name" value="BRCT domain"/>
    <property type="match status" value="3"/>
</dbReference>
<comment type="caution">
    <text evidence="3">The sequence shown here is derived from an EMBL/GenBank/DDBJ whole genome shotgun (WGS) entry which is preliminary data.</text>
</comment>
<feature type="domain" description="BRCT" evidence="2">
    <location>
        <begin position="252"/>
        <end position="323"/>
    </location>
</feature>
<evidence type="ECO:0000259" key="2">
    <source>
        <dbReference type="PROSITE" id="PS50172"/>
    </source>
</evidence>
<dbReference type="InterPro" id="IPR036420">
    <property type="entry name" value="BRCT_dom_sf"/>
</dbReference>
<feature type="domain" description="BRCT" evidence="2">
    <location>
        <begin position="12"/>
        <end position="82"/>
    </location>
</feature>
<dbReference type="InterPro" id="IPR001357">
    <property type="entry name" value="BRCT_dom"/>
</dbReference>
<feature type="region of interest" description="Disordered" evidence="1">
    <location>
        <begin position="91"/>
        <end position="159"/>
    </location>
</feature>
<gene>
    <name evidence="3" type="ORF">PMIN01_03233</name>
</gene>
<evidence type="ECO:0000313" key="4">
    <source>
        <dbReference type="Proteomes" id="UP000756921"/>
    </source>
</evidence>
<dbReference type="AlphaFoldDB" id="A0A9P6KT68"/>
<evidence type="ECO:0000256" key="1">
    <source>
        <dbReference type="SAM" id="MobiDB-lite"/>
    </source>
</evidence>
<dbReference type="SUPFAM" id="SSF52113">
    <property type="entry name" value="BRCT domain"/>
    <property type="match status" value="3"/>
</dbReference>
<sequence>MAPKKAAPSISVRPNALSDEKCIITGDIDGFKRKDAEQILINAGATIEKSLNKKVTLVVLGADAGPQKLDKIEKLGIETKDWDALIVEIKGEGGAAPVDDDDDDDDDEDDADEEMNEPEDSKPKKKAAPKEKAAPKPKANTKAKADLAPAAKPAASSSSGNFLSGKHVIITGIIAGHDRKDAQAILEKEGAIFEKSLNKKVEIVILGQNSGPDKLAKIKDLGAETIEWKTVAEKLGLELSPEKKVANVEAGDAPDSIDGKTLLVTGEIDGFTRSAAQKILEGAGAKFAKTLNKSVELVVLGANAGPDKLNKIADQGIPTVEWIDLIEKLGIDAEAGEPPKKKAKRD</sequence>
<proteinExistence type="predicted"/>
<dbReference type="Proteomes" id="UP000756921">
    <property type="component" value="Unassembled WGS sequence"/>
</dbReference>
<feature type="domain" description="BRCT" evidence="2">
    <location>
        <begin position="158"/>
        <end position="228"/>
    </location>
</feature>
<accession>A0A9P6KT68</accession>
<dbReference type="SMART" id="SM00292">
    <property type="entry name" value="BRCT"/>
    <property type="match status" value="3"/>
</dbReference>
<organism evidence="3 4">
    <name type="scientific">Paraphaeosphaeria minitans</name>
    <dbReference type="NCBI Taxonomy" id="565426"/>
    <lineage>
        <taxon>Eukaryota</taxon>
        <taxon>Fungi</taxon>
        <taxon>Dikarya</taxon>
        <taxon>Ascomycota</taxon>
        <taxon>Pezizomycotina</taxon>
        <taxon>Dothideomycetes</taxon>
        <taxon>Pleosporomycetidae</taxon>
        <taxon>Pleosporales</taxon>
        <taxon>Massarineae</taxon>
        <taxon>Didymosphaeriaceae</taxon>
        <taxon>Paraphaeosphaeria</taxon>
    </lineage>
</organism>
<dbReference type="Pfam" id="PF00533">
    <property type="entry name" value="BRCT"/>
    <property type="match status" value="3"/>
</dbReference>
<dbReference type="EMBL" id="WJXW01000003">
    <property type="protein sequence ID" value="KAF9737950.1"/>
    <property type="molecule type" value="Genomic_DNA"/>
</dbReference>
<feature type="compositionally biased region" description="Low complexity" evidence="1">
    <location>
        <begin position="136"/>
        <end position="159"/>
    </location>
</feature>
<protein>
    <submittedName>
        <fullName evidence="3">Chromosome transmission fidelity factor</fullName>
    </submittedName>
</protein>
<dbReference type="OrthoDB" id="446168at2759"/>
<reference evidence="3" key="1">
    <citation type="journal article" date="2020" name="Mol. Plant Microbe Interact.">
        <title>Genome Sequence of the Biocontrol Agent Coniothyrium minitans strain Conio (IMI 134523).</title>
        <authorList>
            <person name="Patel D."/>
            <person name="Shittu T.A."/>
            <person name="Baroncelli R."/>
            <person name="Muthumeenakshi S."/>
            <person name="Osborne T.H."/>
            <person name="Janganan T.K."/>
            <person name="Sreenivasaprasad S."/>
        </authorList>
    </citation>
    <scope>NUCLEOTIDE SEQUENCE</scope>
    <source>
        <strain evidence="3">Conio</strain>
    </source>
</reference>
<evidence type="ECO:0000313" key="3">
    <source>
        <dbReference type="EMBL" id="KAF9737950.1"/>
    </source>
</evidence>
<dbReference type="PROSITE" id="PS50172">
    <property type="entry name" value="BRCT"/>
    <property type="match status" value="3"/>
</dbReference>